<gene>
    <name evidence="10" type="ORF">MEDL_33055</name>
</gene>
<dbReference type="SUPFAM" id="SSF64268">
    <property type="entry name" value="PX domain"/>
    <property type="match status" value="1"/>
</dbReference>
<protein>
    <submittedName>
        <fullName evidence="10">SNX7_30</fullName>
    </submittedName>
</protein>
<feature type="compositionally biased region" description="Polar residues" evidence="8">
    <location>
        <begin position="1"/>
        <end position="10"/>
    </location>
</feature>
<name>A0A8S3SCS7_MYTED</name>
<evidence type="ECO:0000256" key="3">
    <source>
        <dbReference type="ARBA" id="ARBA00010883"/>
    </source>
</evidence>
<dbReference type="SMART" id="SM00312">
    <property type="entry name" value="PX"/>
    <property type="match status" value="1"/>
</dbReference>
<evidence type="ECO:0000256" key="4">
    <source>
        <dbReference type="ARBA" id="ARBA00022448"/>
    </source>
</evidence>
<keyword evidence="5" id="KW-0963">Cytoplasm</keyword>
<dbReference type="GO" id="GO:0035091">
    <property type="term" value="F:phosphatidylinositol binding"/>
    <property type="evidence" value="ECO:0007669"/>
    <property type="project" value="InterPro"/>
</dbReference>
<evidence type="ECO:0000313" key="10">
    <source>
        <dbReference type="EMBL" id="CAG2219515.1"/>
    </source>
</evidence>
<evidence type="ECO:0000256" key="6">
    <source>
        <dbReference type="ARBA" id="ARBA00023121"/>
    </source>
</evidence>
<keyword evidence="11" id="KW-1185">Reference proteome</keyword>
<dbReference type="EMBL" id="CAJPWZ010001631">
    <property type="protein sequence ID" value="CAG2219515.1"/>
    <property type="molecule type" value="Genomic_DNA"/>
</dbReference>
<sequence length="511" mass="59522">MADTGYSSGSKDGENDSPTKSEEKRAFKDPLISGLDITDDADMESLSLDASGKSDLSISRSSSLIANLSHFEDAEDDTHDLFVNVDDPEKHTGTMESYVTFRVNAKTTRSEYDDSEYSVRRRYNDFLWLRQRLEETYPTHLVPPLPEKHSLRRLDRFSPEFLRVRQAALQKFLKRIADHPVLSFDKSFQVFLTAKAWEFQAYKKQGTGLLGRVTDSLHNISASYMNKNRPPEFVVMYDYIHALSEKISVMDRICQRVSKEQAEHLIELSEWGPIYTLWSNSEEELVPSLLAMSDAVDKCCQYMREVIDANDDDFAQPLKEYILFTDAIKAFILLVEEVRALKDDLMNQKKETILRKMQKAEEKREIQLRLKAQKAHEEEAKANEIAFINTLEAQNKRHEIMSKHQVSEARLQDIQEERQRKHEEKLAKEAAVEERRKALEAEKQARLKEMEAKRKQRENRFTAQQLEKEKERSDALRAKEKERDERLAVLNAQHEAHIQELQKKIQQKVIV</sequence>
<comment type="subcellular location">
    <subcellularLocation>
        <location evidence="2">Cytoplasm</location>
    </subcellularLocation>
    <subcellularLocation>
        <location evidence="1">Membrane</location>
        <topology evidence="1">Peripheral membrane protein</topology>
    </subcellularLocation>
</comment>
<comment type="similarity">
    <text evidence="3">Belongs to the sorting nexin family.</text>
</comment>
<dbReference type="GO" id="GO:0005769">
    <property type="term" value="C:early endosome"/>
    <property type="evidence" value="ECO:0007669"/>
    <property type="project" value="TreeGrafter"/>
</dbReference>
<dbReference type="Pfam" id="PF00787">
    <property type="entry name" value="PX"/>
    <property type="match status" value="1"/>
</dbReference>
<organism evidence="10 11">
    <name type="scientific">Mytilus edulis</name>
    <name type="common">Blue mussel</name>
    <dbReference type="NCBI Taxonomy" id="6550"/>
    <lineage>
        <taxon>Eukaryota</taxon>
        <taxon>Metazoa</taxon>
        <taxon>Spiralia</taxon>
        <taxon>Lophotrochozoa</taxon>
        <taxon>Mollusca</taxon>
        <taxon>Bivalvia</taxon>
        <taxon>Autobranchia</taxon>
        <taxon>Pteriomorphia</taxon>
        <taxon>Mytilida</taxon>
        <taxon>Mytiloidea</taxon>
        <taxon>Mytilidae</taxon>
        <taxon>Mytilinae</taxon>
        <taxon>Mytilus</taxon>
    </lineage>
</organism>
<dbReference type="Gene3D" id="3.30.1520.10">
    <property type="entry name" value="Phox-like domain"/>
    <property type="match status" value="1"/>
</dbReference>
<keyword evidence="7" id="KW-0472">Membrane</keyword>
<dbReference type="InterPro" id="IPR001683">
    <property type="entry name" value="PX_dom"/>
</dbReference>
<dbReference type="PROSITE" id="PS50195">
    <property type="entry name" value="PX"/>
    <property type="match status" value="1"/>
</dbReference>
<dbReference type="CDD" id="cd06860">
    <property type="entry name" value="PX_SNX7_30_like"/>
    <property type="match status" value="1"/>
</dbReference>
<dbReference type="AlphaFoldDB" id="A0A8S3SCS7"/>
<dbReference type="GO" id="GO:0034727">
    <property type="term" value="P:piecemeal microautophagy of the nucleus"/>
    <property type="evidence" value="ECO:0007669"/>
    <property type="project" value="TreeGrafter"/>
</dbReference>
<dbReference type="InterPro" id="IPR036871">
    <property type="entry name" value="PX_dom_sf"/>
</dbReference>
<dbReference type="GO" id="GO:0000422">
    <property type="term" value="P:autophagy of mitochondrion"/>
    <property type="evidence" value="ECO:0007669"/>
    <property type="project" value="TreeGrafter"/>
</dbReference>
<feature type="compositionally biased region" description="Basic and acidic residues" evidence="8">
    <location>
        <begin position="466"/>
        <end position="482"/>
    </location>
</feature>
<feature type="compositionally biased region" description="Basic and acidic residues" evidence="8">
    <location>
        <begin position="11"/>
        <end position="28"/>
    </location>
</feature>
<accession>A0A8S3SCS7</accession>
<proteinExistence type="inferred from homology"/>
<evidence type="ECO:0000256" key="2">
    <source>
        <dbReference type="ARBA" id="ARBA00004496"/>
    </source>
</evidence>
<feature type="domain" description="PX" evidence="9">
    <location>
        <begin position="79"/>
        <end position="198"/>
    </location>
</feature>
<dbReference type="GO" id="GO:0000407">
    <property type="term" value="C:phagophore assembly site"/>
    <property type="evidence" value="ECO:0007669"/>
    <property type="project" value="TreeGrafter"/>
</dbReference>
<feature type="region of interest" description="Disordered" evidence="8">
    <location>
        <begin position="1"/>
        <end position="32"/>
    </location>
</feature>
<evidence type="ECO:0000259" key="9">
    <source>
        <dbReference type="PROSITE" id="PS50195"/>
    </source>
</evidence>
<dbReference type="Proteomes" id="UP000683360">
    <property type="component" value="Unassembled WGS sequence"/>
</dbReference>
<dbReference type="OrthoDB" id="205639at2759"/>
<dbReference type="PANTHER" id="PTHR45949">
    <property type="entry name" value="SORTING NEXIN-4"/>
    <property type="match status" value="1"/>
</dbReference>
<dbReference type="GO" id="GO:0061709">
    <property type="term" value="P:reticulophagy"/>
    <property type="evidence" value="ECO:0007669"/>
    <property type="project" value="TreeGrafter"/>
</dbReference>
<evidence type="ECO:0000256" key="5">
    <source>
        <dbReference type="ARBA" id="ARBA00022490"/>
    </source>
</evidence>
<reference evidence="10" key="1">
    <citation type="submission" date="2021-03" db="EMBL/GenBank/DDBJ databases">
        <authorList>
            <person name="Bekaert M."/>
        </authorList>
    </citation>
    <scope>NUCLEOTIDE SEQUENCE</scope>
</reference>
<dbReference type="GO" id="GO:0015031">
    <property type="term" value="P:protein transport"/>
    <property type="evidence" value="ECO:0007669"/>
    <property type="project" value="TreeGrafter"/>
</dbReference>
<evidence type="ECO:0000256" key="1">
    <source>
        <dbReference type="ARBA" id="ARBA00004170"/>
    </source>
</evidence>
<evidence type="ECO:0000256" key="7">
    <source>
        <dbReference type="ARBA" id="ARBA00023136"/>
    </source>
</evidence>
<keyword evidence="6" id="KW-0446">Lipid-binding</keyword>
<evidence type="ECO:0000313" key="11">
    <source>
        <dbReference type="Proteomes" id="UP000683360"/>
    </source>
</evidence>
<dbReference type="PANTHER" id="PTHR45949:SF2">
    <property type="entry name" value="SORTING NEXIN-4"/>
    <property type="match status" value="1"/>
</dbReference>
<keyword evidence="4" id="KW-0813">Transport</keyword>
<dbReference type="GO" id="GO:0016020">
    <property type="term" value="C:membrane"/>
    <property type="evidence" value="ECO:0007669"/>
    <property type="project" value="UniProtKB-SubCell"/>
</dbReference>
<evidence type="ECO:0000256" key="8">
    <source>
        <dbReference type="SAM" id="MobiDB-lite"/>
    </source>
</evidence>
<dbReference type="GO" id="GO:0032456">
    <property type="term" value="P:endocytic recycling"/>
    <property type="evidence" value="ECO:0007669"/>
    <property type="project" value="TreeGrafter"/>
</dbReference>
<comment type="caution">
    <text evidence="10">The sequence shown here is derived from an EMBL/GenBank/DDBJ whole genome shotgun (WGS) entry which is preliminary data.</text>
</comment>
<feature type="region of interest" description="Disordered" evidence="8">
    <location>
        <begin position="449"/>
        <end position="482"/>
    </location>
</feature>